<dbReference type="Proteomes" id="UP000623440">
    <property type="component" value="Unassembled WGS sequence"/>
</dbReference>
<evidence type="ECO:0000313" key="2">
    <source>
        <dbReference type="Proteomes" id="UP000623440"/>
    </source>
</evidence>
<dbReference type="EMBL" id="JACJSI010000244">
    <property type="protein sequence ID" value="MBD2535188.1"/>
    <property type="molecule type" value="Genomic_DNA"/>
</dbReference>
<name>A0ABR8E195_9NOSO</name>
<dbReference type="Gene3D" id="3.30.420.40">
    <property type="match status" value="2"/>
</dbReference>
<gene>
    <name evidence="1" type="ORF">H6G97_39575</name>
</gene>
<organism evidence="1 2">
    <name type="scientific">Nostoc flagelliforme FACHB-838</name>
    <dbReference type="NCBI Taxonomy" id="2692904"/>
    <lineage>
        <taxon>Bacteria</taxon>
        <taxon>Bacillati</taxon>
        <taxon>Cyanobacteriota</taxon>
        <taxon>Cyanophyceae</taxon>
        <taxon>Nostocales</taxon>
        <taxon>Nostocaceae</taxon>
        <taxon>Nostoc</taxon>
    </lineage>
</organism>
<dbReference type="CDD" id="cd10227">
    <property type="entry name" value="ASKHA_NBD_ParM-like"/>
    <property type="match status" value="1"/>
</dbReference>
<keyword evidence="2" id="KW-1185">Reference proteome</keyword>
<proteinExistence type="predicted"/>
<accession>A0ABR8E195</accession>
<evidence type="ECO:0000313" key="1">
    <source>
        <dbReference type="EMBL" id="MBD2535188.1"/>
    </source>
</evidence>
<sequence length="381" mass="42746">MTQGDKSRSGNTIKLVMSCDLGGSCNKSIVHIYPDGTPKIMVMSPEVAEVGKIAMAQLREQQANFNSTWVGIGEEYYVLGSLAKNQFAGTAALRELKYHYALPKIAGLLWKACRHYNIDRPVDLFVQLLLPPGELNDAQNLLKELSSALKQGINTPSGKLKAKLRRFDVSPEGVGILQYRSRNVNVKYFEKVIGLLMLGYRNATYIVVDQGSLVKAETTDLGMNWAVEQFVERTAVGLSKDNSHLVTAMLSASQGNWDGLRRLSRKSNELGVAADLKLFQQVLPEVRDAYCRALVQWIRKIAILDEILICGGTAEFVRTELTEHFQNEDIPIVWNGNVEFPKRLDTQGLNERAADVWTSFITYILMLDENFGYERKRIVPE</sequence>
<dbReference type="RefSeq" id="WP_190946042.1">
    <property type="nucleotide sequence ID" value="NZ_JACJSI010000244.1"/>
</dbReference>
<comment type="caution">
    <text evidence="1">The sequence shown here is derived from an EMBL/GenBank/DDBJ whole genome shotgun (WGS) entry which is preliminary data.</text>
</comment>
<protein>
    <submittedName>
        <fullName evidence="1">ParM/StbA family protein</fullName>
    </submittedName>
</protein>
<reference evidence="1 2" key="1">
    <citation type="journal article" date="2020" name="ISME J.">
        <title>Comparative genomics reveals insights into cyanobacterial evolution and habitat adaptation.</title>
        <authorList>
            <person name="Chen M.Y."/>
            <person name="Teng W.K."/>
            <person name="Zhao L."/>
            <person name="Hu C.X."/>
            <person name="Zhou Y.K."/>
            <person name="Han B.P."/>
            <person name="Song L.R."/>
            <person name="Shu W.S."/>
        </authorList>
    </citation>
    <scope>NUCLEOTIDE SEQUENCE [LARGE SCALE GENOMIC DNA]</scope>
    <source>
        <strain evidence="1 2">FACHB-838</strain>
    </source>
</reference>